<evidence type="ECO:0000256" key="1">
    <source>
        <dbReference type="PROSITE-ProRule" id="PRU00042"/>
    </source>
</evidence>
<keyword evidence="1" id="KW-0863">Zinc-finger</keyword>
<protein>
    <submittedName>
        <fullName evidence="5">Zinc finger protein 407 isoform 1</fullName>
    </submittedName>
</protein>
<dbReference type="PANTHER" id="PTHR33936">
    <property type="entry name" value="PROTEIN CBG17840"/>
    <property type="match status" value="1"/>
</dbReference>
<dbReference type="KEGG" id="dpl:KGM_201602"/>
<keyword evidence="6" id="KW-1185">Reference proteome</keyword>
<keyword evidence="2" id="KW-0479">Metal-binding</keyword>
<feature type="domain" description="ZAD" evidence="4">
    <location>
        <begin position="13"/>
        <end position="85"/>
    </location>
</feature>
<dbReference type="Proteomes" id="UP000007151">
    <property type="component" value="Unassembled WGS sequence"/>
</dbReference>
<dbReference type="InterPro" id="IPR013087">
    <property type="entry name" value="Znf_C2H2_type"/>
</dbReference>
<dbReference type="SMART" id="SM00868">
    <property type="entry name" value="zf-AD"/>
    <property type="match status" value="1"/>
</dbReference>
<gene>
    <name evidence="5" type="ORF">KGM_201602</name>
</gene>
<accession>A0A212FH63</accession>
<dbReference type="EMBL" id="AGBW02008539">
    <property type="protein sequence ID" value="OWR53064.1"/>
    <property type="molecule type" value="Genomic_DNA"/>
</dbReference>
<dbReference type="InterPro" id="IPR052797">
    <property type="entry name" value="RegFact_GeneExpr_CellDeath"/>
</dbReference>
<dbReference type="AlphaFoldDB" id="A0A212FH63"/>
<dbReference type="PROSITE" id="PS00028">
    <property type="entry name" value="ZINC_FINGER_C2H2_1"/>
    <property type="match status" value="5"/>
</dbReference>
<dbReference type="SMART" id="SM00355">
    <property type="entry name" value="ZnF_C2H2"/>
    <property type="match status" value="7"/>
</dbReference>
<evidence type="ECO:0000259" key="4">
    <source>
        <dbReference type="PROSITE" id="PS51915"/>
    </source>
</evidence>
<feature type="binding site" evidence="2">
    <location>
        <position position="58"/>
    </location>
    <ligand>
        <name>Zn(2+)</name>
        <dbReference type="ChEBI" id="CHEBI:29105"/>
    </ligand>
</feature>
<evidence type="ECO:0000313" key="6">
    <source>
        <dbReference type="Proteomes" id="UP000007151"/>
    </source>
</evidence>
<keyword evidence="2" id="KW-0862">Zinc</keyword>
<dbReference type="Pfam" id="PF07776">
    <property type="entry name" value="zf-AD"/>
    <property type="match status" value="1"/>
</dbReference>
<evidence type="ECO:0000313" key="5">
    <source>
        <dbReference type="EMBL" id="OWR53064.1"/>
    </source>
</evidence>
<evidence type="ECO:0000256" key="2">
    <source>
        <dbReference type="PROSITE-ProRule" id="PRU01263"/>
    </source>
</evidence>
<feature type="domain" description="C2H2-type" evidence="3">
    <location>
        <begin position="229"/>
        <end position="257"/>
    </location>
</feature>
<dbReference type="Gene3D" id="3.30.160.60">
    <property type="entry name" value="Classic Zinc Finger"/>
    <property type="match status" value="2"/>
</dbReference>
<organism evidence="5 6">
    <name type="scientific">Danaus plexippus plexippus</name>
    <dbReference type="NCBI Taxonomy" id="278856"/>
    <lineage>
        <taxon>Eukaryota</taxon>
        <taxon>Metazoa</taxon>
        <taxon>Ecdysozoa</taxon>
        <taxon>Arthropoda</taxon>
        <taxon>Hexapoda</taxon>
        <taxon>Insecta</taxon>
        <taxon>Pterygota</taxon>
        <taxon>Neoptera</taxon>
        <taxon>Endopterygota</taxon>
        <taxon>Lepidoptera</taxon>
        <taxon>Glossata</taxon>
        <taxon>Ditrysia</taxon>
        <taxon>Papilionoidea</taxon>
        <taxon>Nymphalidae</taxon>
        <taxon>Danainae</taxon>
        <taxon>Danaini</taxon>
        <taxon>Danaina</taxon>
        <taxon>Danaus</taxon>
        <taxon>Danaus</taxon>
    </lineage>
</organism>
<name>A0A212FH63_DANPL</name>
<sequence length="524" mass="60971">MKRLNMEEEEDFVGCITCMSTNDLCDLFVNYANNEETYAQMLETCFEIKVTNDFKYICAICVEKLEKSYEFKDQTVKSIDMLQSIKEEEYLDEAIFDDPDKDKSRKADLNYEDDEEHEIEALDETRCIYCDLQLGSSEEVQHHVRLRHGLEPRTGRRVTQCHLCGASLRDLADHINRCHSSSETERQYGCHFCDNVYNSKKACFTHLRMKHGLKLCNDHTPKYSSRDRKKCHICGRDFSQKQILNNHLWKAHGFEVSFHLFAFRFFCPLCSERVSYGANFSAHLTQQHDVTEDVEQLEFSSMDDFMLYKSAIQEETKFRFRKTTASKQTIEGVRSHYMCSQSGIYVYQVRTGRRLGWLPAHFMLYKSAIQEETKFRFRKTTASKQTIEGVRSHYMCSQSGIYVYQGKGKRPAPERQIYKTGKACPAHMIVTETLDRVLVTFYKTHVGHGTCPYYEPRDPKRSKQEEQALVCDTCGARVAAGRLRAHVAAHGLHLFPCDYCDQLFQNIDAWTQHTRTEHAVGSLF</sequence>
<evidence type="ECO:0000259" key="3">
    <source>
        <dbReference type="PROSITE" id="PS50157"/>
    </source>
</evidence>
<reference evidence="5 6" key="1">
    <citation type="journal article" date="2011" name="Cell">
        <title>The monarch butterfly genome yields insights into long-distance migration.</title>
        <authorList>
            <person name="Zhan S."/>
            <person name="Merlin C."/>
            <person name="Boore J.L."/>
            <person name="Reppert S.M."/>
        </authorList>
    </citation>
    <scope>NUCLEOTIDE SEQUENCE [LARGE SCALE GENOMIC DNA]</scope>
    <source>
        <strain evidence="5">F-2</strain>
    </source>
</reference>
<feature type="binding site" evidence="2">
    <location>
        <position position="18"/>
    </location>
    <ligand>
        <name>Zn(2+)</name>
        <dbReference type="ChEBI" id="CHEBI:29105"/>
    </ligand>
</feature>
<dbReference type="SUPFAM" id="SSF57716">
    <property type="entry name" value="Glucocorticoid receptor-like (DNA-binding domain)"/>
    <property type="match status" value="1"/>
</dbReference>
<dbReference type="InterPro" id="IPR012934">
    <property type="entry name" value="Znf_AD"/>
</dbReference>
<feature type="binding site" evidence="2">
    <location>
        <position position="61"/>
    </location>
    <ligand>
        <name>Zn(2+)</name>
        <dbReference type="ChEBI" id="CHEBI:29105"/>
    </ligand>
</feature>
<dbReference type="GO" id="GO:0005634">
    <property type="term" value="C:nucleus"/>
    <property type="evidence" value="ECO:0007669"/>
    <property type="project" value="InterPro"/>
</dbReference>
<dbReference type="PANTHER" id="PTHR33936:SF25">
    <property type="entry name" value="C2H2-TYPE DOMAIN-CONTAINING PROTEIN"/>
    <property type="match status" value="1"/>
</dbReference>
<proteinExistence type="predicted"/>
<dbReference type="PROSITE" id="PS50157">
    <property type="entry name" value="ZINC_FINGER_C2H2_2"/>
    <property type="match status" value="1"/>
</dbReference>
<dbReference type="PROSITE" id="PS51915">
    <property type="entry name" value="ZAD"/>
    <property type="match status" value="1"/>
</dbReference>
<dbReference type="GO" id="GO:0008270">
    <property type="term" value="F:zinc ion binding"/>
    <property type="evidence" value="ECO:0007669"/>
    <property type="project" value="UniProtKB-UniRule"/>
</dbReference>
<feature type="binding site" evidence="2">
    <location>
        <position position="15"/>
    </location>
    <ligand>
        <name>Zn(2+)</name>
        <dbReference type="ChEBI" id="CHEBI:29105"/>
    </ligand>
</feature>
<dbReference type="InParanoid" id="A0A212FH63"/>
<comment type="caution">
    <text evidence="5">The sequence shown here is derived from an EMBL/GenBank/DDBJ whole genome shotgun (WGS) entry which is preliminary data.</text>
</comment>